<comment type="caution">
    <text evidence="1">The sequence shown here is derived from an EMBL/GenBank/DDBJ whole genome shotgun (WGS) entry which is preliminary data.</text>
</comment>
<dbReference type="InterPro" id="IPR019642">
    <property type="entry name" value="DUF2507"/>
</dbReference>
<evidence type="ECO:0000313" key="1">
    <source>
        <dbReference type="EMBL" id="GAA0601225.1"/>
    </source>
</evidence>
<keyword evidence="2" id="KW-1185">Reference proteome</keyword>
<evidence type="ECO:0000313" key="2">
    <source>
        <dbReference type="Proteomes" id="UP001500866"/>
    </source>
</evidence>
<dbReference type="EMBL" id="BAAADS010000012">
    <property type="protein sequence ID" value="GAA0601225.1"/>
    <property type="molecule type" value="Genomic_DNA"/>
</dbReference>
<dbReference type="InterPro" id="IPR024096">
    <property type="entry name" value="NO_sig/Golgi_transp_ligand-bd"/>
</dbReference>
<dbReference type="SUPFAM" id="SSF111126">
    <property type="entry name" value="Ligand-binding domain in the NO signalling and Golgi transport"/>
    <property type="match status" value="1"/>
</dbReference>
<sequence length="146" mass="16709">MQHAKEALPVTVLDELHTTGAGYDIIRYLGLPELLGAEAPTLLYFMGKNIARKMDTESVSDVIYAFEKLGWGTLELIKEKKRELTFHLMSDSVVYKLNAPFDTDFRLESGFLAESIELLKDRTCECKEEINKKIHMIEFTVVFTDE</sequence>
<organism evidence="1 2">
    <name type="scientific">Virgibacillus siamensis</name>
    <dbReference type="NCBI Taxonomy" id="480071"/>
    <lineage>
        <taxon>Bacteria</taxon>
        <taxon>Bacillati</taxon>
        <taxon>Bacillota</taxon>
        <taxon>Bacilli</taxon>
        <taxon>Bacillales</taxon>
        <taxon>Bacillaceae</taxon>
        <taxon>Virgibacillus</taxon>
    </lineage>
</organism>
<dbReference type="RefSeq" id="WP_343812159.1">
    <property type="nucleotide sequence ID" value="NZ_BAAADS010000012.1"/>
</dbReference>
<dbReference type="Gene3D" id="3.30.1380.20">
    <property type="entry name" value="Trafficking protein particle complex subunit 3"/>
    <property type="match status" value="1"/>
</dbReference>
<dbReference type="Pfam" id="PF10702">
    <property type="entry name" value="DUF2507"/>
    <property type="match status" value="1"/>
</dbReference>
<proteinExistence type="predicted"/>
<accession>A0ABN1FZP4</accession>
<reference evidence="1 2" key="1">
    <citation type="journal article" date="2019" name="Int. J. Syst. Evol. Microbiol.">
        <title>The Global Catalogue of Microorganisms (GCM) 10K type strain sequencing project: providing services to taxonomists for standard genome sequencing and annotation.</title>
        <authorList>
            <consortium name="The Broad Institute Genomics Platform"/>
            <consortium name="The Broad Institute Genome Sequencing Center for Infectious Disease"/>
            <person name="Wu L."/>
            <person name="Ma J."/>
        </authorList>
    </citation>
    <scope>NUCLEOTIDE SEQUENCE [LARGE SCALE GENOMIC DNA]</scope>
    <source>
        <strain evidence="1 2">JCM 15395</strain>
    </source>
</reference>
<gene>
    <name evidence="1" type="ORF">GCM10009001_17350</name>
</gene>
<dbReference type="Proteomes" id="UP001500866">
    <property type="component" value="Unassembled WGS sequence"/>
</dbReference>
<protein>
    <submittedName>
        <fullName evidence="1">YslB family protein</fullName>
    </submittedName>
</protein>
<name>A0ABN1FZP4_9BACI</name>